<dbReference type="Gene3D" id="3.90.1150.180">
    <property type="match status" value="1"/>
</dbReference>
<comment type="function">
    <text evidence="8">Converts seryl-tRNA(Sec) to selenocysteinyl-tRNA(Sec) required for selenoprotein biosynthesis.</text>
</comment>
<keyword evidence="2 8" id="KW-0963">Cytoplasm</keyword>
<keyword evidence="4 8" id="KW-0663">Pyridoxal phosphate</keyword>
<dbReference type="EMBL" id="AP025628">
    <property type="protein sequence ID" value="BDG60891.1"/>
    <property type="molecule type" value="Genomic_DNA"/>
</dbReference>
<evidence type="ECO:0000256" key="2">
    <source>
        <dbReference type="ARBA" id="ARBA00022490"/>
    </source>
</evidence>
<evidence type="ECO:0000256" key="3">
    <source>
        <dbReference type="ARBA" id="ARBA00022679"/>
    </source>
</evidence>
<comment type="cofactor">
    <cofactor evidence="1 8 9">
        <name>pyridoxal 5'-phosphate</name>
        <dbReference type="ChEBI" id="CHEBI:597326"/>
    </cofactor>
</comment>
<comment type="subcellular location">
    <subcellularLocation>
        <location evidence="8">Cytoplasm</location>
    </subcellularLocation>
</comment>
<dbReference type="InterPro" id="IPR015424">
    <property type="entry name" value="PyrdxlP-dep_Trfase"/>
</dbReference>
<dbReference type="KEGG" id="cmic:caldi_19810"/>
<sequence length="474" mass="51131">MQEWQQKRLREIPPVNEILSAEAAQALLRAHDRELVTEAVGEVLAAVRAEIAAAPDEAAAQAVDLSPEALARRAERHLQRRLRPRLRHVVNATGVVLHTNLGRSPLAEEAIEAIVRVAGRYNNLELDLATGERGSRYAHVEELLCRLTGAEAAMVVNNGAGAVLLMLSALCRDREVIVSRGELVEIGGSFRVPDVMVQGGARLVEVGTTNKTHLRDYENALRPETAAILKVHQSNFRVIGFTEAPPLADLAALAHRHGLPLLVDWGSGVMLDLRRLGLEPEVTMPELLAAGADLVTFSGDKLLGGPQGGFIVGRRSLVDRCRRHPLTRALRVDKLTLAGIEATLRLYLEPDRAAARIPILRMLALRPEDLQPVAEALAARIRQEAGDAVRVRLAEGFSAVGGGSLPGVEIPTVLVAVEPTGRPAHEVEAGLRAHEPPVLARVQRGEVLLDPRTLWPDEIPLVAAAVARAAGQGR</sequence>
<dbReference type="InterPro" id="IPR015421">
    <property type="entry name" value="PyrdxlP-dep_Trfase_major"/>
</dbReference>
<keyword evidence="3 8" id="KW-0808">Transferase</keyword>
<evidence type="ECO:0000259" key="10">
    <source>
        <dbReference type="Pfam" id="PF12390"/>
    </source>
</evidence>
<accession>A0AA35G8B3</accession>
<protein>
    <recommendedName>
        <fullName evidence="8">L-seryl-tRNA(Sec) selenium transferase</fullName>
        <ecNumber evidence="8">2.9.1.1</ecNumber>
    </recommendedName>
    <alternativeName>
        <fullName evidence="8">Selenocysteine synthase</fullName>
        <shortName evidence="8">Sec synthase</shortName>
    </alternativeName>
    <alternativeName>
        <fullName evidence="8">Selenocysteinyl-tRNA(Sec) synthase</fullName>
    </alternativeName>
</protein>
<gene>
    <name evidence="8 11" type="primary">selA</name>
    <name evidence="11" type="ORF">caldi_19810</name>
</gene>
<proteinExistence type="inferred from homology"/>
<comment type="pathway">
    <text evidence="8">Aminoacyl-tRNA biosynthesis; selenocysteinyl-tRNA(Sec) biosynthesis; selenocysteinyl-tRNA(Sec) from L-seryl-tRNA(Sec) (bacterial route): step 1/1.</text>
</comment>
<organism evidence="11 12">
    <name type="scientific">Caldinitratiruptor microaerophilus</name>
    <dbReference type="NCBI Taxonomy" id="671077"/>
    <lineage>
        <taxon>Bacteria</taxon>
        <taxon>Bacillati</taxon>
        <taxon>Bacillota</taxon>
        <taxon>Clostridia</taxon>
        <taxon>Eubacteriales</taxon>
        <taxon>Symbiobacteriaceae</taxon>
        <taxon>Caldinitratiruptor</taxon>
    </lineage>
</organism>
<evidence type="ECO:0000256" key="9">
    <source>
        <dbReference type="PIRSR" id="PIRSR618319-50"/>
    </source>
</evidence>
<dbReference type="InterPro" id="IPR025862">
    <property type="entry name" value="SelA_trans_N_dom"/>
</dbReference>
<evidence type="ECO:0000256" key="4">
    <source>
        <dbReference type="ARBA" id="ARBA00022898"/>
    </source>
</evidence>
<dbReference type="Pfam" id="PF03841">
    <property type="entry name" value="SelA"/>
    <property type="match status" value="1"/>
</dbReference>
<feature type="domain" description="L-seryl-tRNA selenium transferase N-terminal" evidence="10">
    <location>
        <begin position="9"/>
        <end position="48"/>
    </location>
</feature>
<dbReference type="Pfam" id="PF12390">
    <property type="entry name" value="Se-cys_synth_N"/>
    <property type="match status" value="1"/>
</dbReference>
<dbReference type="GO" id="GO:0001717">
    <property type="term" value="P:conversion of seryl-tRNAsec to selenocys-tRNAsec"/>
    <property type="evidence" value="ECO:0007669"/>
    <property type="project" value="UniProtKB-UniRule"/>
</dbReference>
<dbReference type="GO" id="GO:0005737">
    <property type="term" value="C:cytoplasm"/>
    <property type="evidence" value="ECO:0007669"/>
    <property type="project" value="UniProtKB-SubCell"/>
</dbReference>
<feature type="modified residue" description="N6-(pyridoxal phosphate)lysine" evidence="8 9">
    <location>
        <position position="301"/>
    </location>
</feature>
<evidence type="ECO:0000313" key="12">
    <source>
        <dbReference type="Proteomes" id="UP001163687"/>
    </source>
</evidence>
<reference evidence="11" key="1">
    <citation type="submission" date="2022-03" db="EMBL/GenBank/DDBJ databases">
        <title>Complete genome sequence of Caldinitratiruptor microaerophilus.</title>
        <authorList>
            <person name="Mukaiyama R."/>
            <person name="Nishiyama T."/>
            <person name="Ueda K."/>
        </authorList>
    </citation>
    <scope>NUCLEOTIDE SEQUENCE</scope>
    <source>
        <strain evidence="11">JCM 16183</strain>
    </source>
</reference>
<dbReference type="HAMAP" id="MF_00423">
    <property type="entry name" value="SelA"/>
    <property type="match status" value="1"/>
</dbReference>
<keyword evidence="5 8" id="KW-0648">Protein biosynthesis</keyword>
<dbReference type="InterPro" id="IPR018319">
    <property type="entry name" value="SelA-like"/>
</dbReference>
<dbReference type="SUPFAM" id="SSF53383">
    <property type="entry name" value="PLP-dependent transferases"/>
    <property type="match status" value="1"/>
</dbReference>
<keyword evidence="6 8" id="KW-0711">Selenium</keyword>
<comment type="catalytic activity">
    <reaction evidence="8">
        <text>L-seryl-tRNA(Sec) + selenophosphate + H(+) = L-selenocysteinyl-tRNA(Sec) + phosphate</text>
        <dbReference type="Rhea" id="RHEA:22728"/>
        <dbReference type="Rhea" id="RHEA-COMP:9742"/>
        <dbReference type="Rhea" id="RHEA-COMP:9743"/>
        <dbReference type="ChEBI" id="CHEBI:15378"/>
        <dbReference type="ChEBI" id="CHEBI:16144"/>
        <dbReference type="ChEBI" id="CHEBI:43474"/>
        <dbReference type="ChEBI" id="CHEBI:78533"/>
        <dbReference type="ChEBI" id="CHEBI:78573"/>
        <dbReference type="EC" id="2.9.1.1"/>
    </reaction>
</comment>
<dbReference type="Gene3D" id="3.40.640.10">
    <property type="entry name" value="Type I PLP-dependent aspartate aminotransferase-like (Major domain)"/>
    <property type="match status" value="1"/>
</dbReference>
<dbReference type="Proteomes" id="UP001163687">
    <property type="component" value="Chromosome"/>
</dbReference>
<evidence type="ECO:0000256" key="8">
    <source>
        <dbReference type="HAMAP-Rule" id="MF_00423"/>
    </source>
</evidence>
<evidence type="ECO:0000256" key="6">
    <source>
        <dbReference type="ARBA" id="ARBA00023266"/>
    </source>
</evidence>
<keyword evidence="12" id="KW-1185">Reference proteome</keyword>
<dbReference type="EC" id="2.9.1.1" evidence="8"/>
<dbReference type="InterPro" id="IPR004534">
    <property type="entry name" value="SelA_trans"/>
</dbReference>
<evidence type="ECO:0000256" key="5">
    <source>
        <dbReference type="ARBA" id="ARBA00022917"/>
    </source>
</evidence>
<evidence type="ECO:0000256" key="7">
    <source>
        <dbReference type="ARBA" id="ARBA00044507"/>
    </source>
</evidence>
<dbReference type="GO" id="GO:0004125">
    <property type="term" value="F:L-seryl-tRNA(Sec) selenium transferase activity"/>
    <property type="evidence" value="ECO:0007669"/>
    <property type="project" value="UniProtKB-UniRule"/>
</dbReference>
<dbReference type="GO" id="GO:0001514">
    <property type="term" value="P:selenocysteine incorporation"/>
    <property type="evidence" value="ECO:0007669"/>
    <property type="project" value="UniProtKB-UniRule"/>
</dbReference>
<dbReference type="NCBIfam" id="TIGR00474">
    <property type="entry name" value="selA"/>
    <property type="match status" value="1"/>
</dbReference>
<dbReference type="PANTHER" id="PTHR32328:SF0">
    <property type="entry name" value="L-SERYL-TRNA(SEC) SELENIUM TRANSFERASE"/>
    <property type="match status" value="1"/>
</dbReference>
<dbReference type="AlphaFoldDB" id="A0AA35G8B3"/>
<evidence type="ECO:0000256" key="1">
    <source>
        <dbReference type="ARBA" id="ARBA00001933"/>
    </source>
</evidence>
<dbReference type="PANTHER" id="PTHR32328">
    <property type="entry name" value="L-SERYL-TRNA(SEC) SELENIUM TRANSFERASE"/>
    <property type="match status" value="1"/>
</dbReference>
<name>A0AA35G8B3_9FIRM</name>
<evidence type="ECO:0000313" key="11">
    <source>
        <dbReference type="EMBL" id="BDG60891.1"/>
    </source>
</evidence>
<comment type="similarity">
    <text evidence="7 8">Belongs to the SelA family.</text>
</comment>
<dbReference type="RefSeq" id="WP_264841578.1">
    <property type="nucleotide sequence ID" value="NZ_AP025628.1"/>
</dbReference>